<proteinExistence type="predicted"/>
<sequence>MPYIPRVQSIINKADACSAGNKKAGLVNTSDYPNILRSFLKSKTSTNILFSATSGNCCNGSSASSNTTNADYVFSQPSDETLHIDGTYSYTSADFGSQDYVAVNGILHGVFIIPLFDNSVERKQIGHLSWDILAETEDVTNYGSVDVPCHDHLILTLGMDDSAYTCHGSALSVSTGGYYDEGKTYEFCLYGCNGEKTKVVITNVGEGKREVVVERINDNTHVDAVVDGTYSYTSADFGSQDYVDVNGILHGVFIIPLFDNAVQRTQIGYLSWDILAETEDVTNYGSVDVPCHDHIIVSFGMDNDAYTCHGSALSVSTGGYYDEGKVYEFCVYGRNNEEMKIAITNVGEGKREVVVESISNYVQTNNSIDGTYSYLSSDFGSQDYVDVNGILHGVFIIPLFDNAAQRTQIGYLSWDILAETEDVTDYGNVSVSCHDHLIVSFGMDNDAYTCHGSALSISTGGYYDEGKDYEFCVYGDNGEEIKIVITNVGGGKREMVVQKLSN</sequence>
<name>A0A6C0KN28_9ZZZZ</name>
<dbReference type="AlphaFoldDB" id="A0A6C0KN28"/>
<accession>A0A6C0KN28</accession>
<protein>
    <submittedName>
        <fullName evidence="1">Uncharacterized protein</fullName>
    </submittedName>
</protein>
<organism evidence="1">
    <name type="scientific">viral metagenome</name>
    <dbReference type="NCBI Taxonomy" id="1070528"/>
    <lineage>
        <taxon>unclassified sequences</taxon>
        <taxon>metagenomes</taxon>
        <taxon>organismal metagenomes</taxon>
    </lineage>
</organism>
<reference evidence="1" key="1">
    <citation type="journal article" date="2020" name="Nature">
        <title>Giant virus diversity and host interactions through global metagenomics.</title>
        <authorList>
            <person name="Schulz F."/>
            <person name="Roux S."/>
            <person name="Paez-Espino D."/>
            <person name="Jungbluth S."/>
            <person name="Walsh D.A."/>
            <person name="Denef V.J."/>
            <person name="McMahon K.D."/>
            <person name="Konstantinidis K.T."/>
            <person name="Eloe-Fadrosh E.A."/>
            <person name="Kyrpides N.C."/>
            <person name="Woyke T."/>
        </authorList>
    </citation>
    <scope>NUCLEOTIDE SEQUENCE</scope>
    <source>
        <strain evidence="1">GVMAG-S-3300012919-55</strain>
    </source>
</reference>
<evidence type="ECO:0000313" key="1">
    <source>
        <dbReference type="EMBL" id="QHU18080.1"/>
    </source>
</evidence>
<dbReference type="EMBL" id="MN740923">
    <property type="protein sequence ID" value="QHU18080.1"/>
    <property type="molecule type" value="Genomic_DNA"/>
</dbReference>